<reference evidence="4" key="1">
    <citation type="submission" date="2019-08" db="EMBL/GenBank/DDBJ databases">
        <title>The genome of the North American firefly Photinus pyralis.</title>
        <authorList>
            <consortium name="Photinus pyralis genome working group"/>
            <person name="Fallon T.R."/>
            <person name="Sander Lower S.E."/>
            <person name="Weng J.-K."/>
        </authorList>
    </citation>
    <scope>NUCLEOTIDE SEQUENCE</scope>
    <source>
        <strain evidence="4">TRF0915ILg1</strain>
        <tissue evidence="4">Whole body</tissue>
    </source>
</reference>
<dbReference type="InterPro" id="IPR001314">
    <property type="entry name" value="Peptidase_S1A"/>
</dbReference>
<dbReference type="PROSITE" id="PS50240">
    <property type="entry name" value="TRYPSIN_DOM"/>
    <property type="match status" value="2"/>
</dbReference>
<keyword evidence="1" id="KW-1015">Disulfide bond</keyword>
<evidence type="ECO:0000256" key="1">
    <source>
        <dbReference type="ARBA" id="ARBA00023157"/>
    </source>
</evidence>
<dbReference type="GO" id="GO:0006508">
    <property type="term" value="P:proteolysis"/>
    <property type="evidence" value="ECO:0007669"/>
    <property type="project" value="InterPro"/>
</dbReference>
<feature type="domain" description="Peptidase S1" evidence="3">
    <location>
        <begin position="339"/>
        <end position="598"/>
    </location>
</feature>
<accession>A0A8K0CEJ4</accession>
<dbReference type="InterPro" id="IPR018114">
    <property type="entry name" value="TRYPSIN_HIS"/>
</dbReference>
<proteinExistence type="predicted"/>
<dbReference type="InterPro" id="IPR001254">
    <property type="entry name" value="Trypsin_dom"/>
</dbReference>
<keyword evidence="5" id="KW-1185">Reference proteome</keyword>
<dbReference type="PROSITE" id="PS00134">
    <property type="entry name" value="TRYPSIN_HIS"/>
    <property type="match status" value="2"/>
</dbReference>
<feature type="domain" description="Peptidase S1" evidence="3">
    <location>
        <begin position="25"/>
        <end position="278"/>
    </location>
</feature>
<dbReference type="Gene3D" id="2.40.10.10">
    <property type="entry name" value="Trypsin-like serine proteases"/>
    <property type="match status" value="2"/>
</dbReference>
<gene>
    <name evidence="4" type="ORF">ILUMI_20294</name>
</gene>
<dbReference type="PANTHER" id="PTHR24253">
    <property type="entry name" value="TRANSMEMBRANE PROTEASE SERINE"/>
    <property type="match status" value="1"/>
</dbReference>
<keyword evidence="2" id="KW-0732">Signal</keyword>
<name>A0A8K0CEJ4_IGNLU</name>
<dbReference type="PANTHER" id="PTHR24253:SF153">
    <property type="entry name" value="SERINE PROTEASE HEPSIN"/>
    <property type="match status" value="1"/>
</dbReference>
<dbReference type="AlphaFoldDB" id="A0A8K0CEJ4"/>
<dbReference type="EMBL" id="VTPC01089270">
    <property type="protein sequence ID" value="KAF2885879.1"/>
    <property type="molecule type" value="Genomic_DNA"/>
</dbReference>
<dbReference type="InterPro" id="IPR009003">
    <property type="entry name" value="Peptidase_S1_PA"/>
</dbReference>
<dbReference type="SMART" id="SM00020">
    <property type="entry name" value="Tryp_SPc"/>
    <property type="match status" value="2"/>
</dbReference>
<dbReference type="OrthoDB" id="6380398at2759"/>
<evidence type="ECO:0000313" key="5">
    <source>
        <dbReference type="Proteomes" id="UP000801492"/>
    </source>
</evidence>
<comment type="caution">
    <text evidence="4">The sequence shown here is derived from an EMBL/GenBank/DDBJ whole genome shotgun (WGS) entry which is preliminary data.</text>
</comment>
<feature type="chain" id="PRO_5035461006" description="Peptidase S1 domain-containing protein" evidence="2">
    <location>
        <begin position="21"/>
        <end position="658"/>
    </location>
</feature>
<dbReference type="Proteomes" id="UP000801492">
    <property type="component" value="Unassembled WGS sequence"/>
</dbReference>
<evidence type="ECO:0000313" key="4">
    <source>
        <dbReference type="EMBL" id="KAF2885879.1"/>
    </source>
</evidence>
<protein>
    <recommendedName>
        <fullName evidence="3">Peptidase S1 domain-containing protein</fullName>
    </recommendedName>
</protein>
<dbReference type="SUPFAM" id="SSF50494">
    <property type="entry name" value="Trypsin-like serine proteases"/>
    <property type="match status" value="2"/>
</dbReference>
<sequence>MKFLFYLITIINLLMGYVSGSPDRIAGGKPIKKGEYEYFIQLLITKKFIQKPDGKYLSVGICGGSLIHPIWVLTAAHCFRGKSIVPPQMFADGWVRAYIESEKVVPGFSDKKSMSQYVEKALLHPKYIYQKLDVGANIQNDVAIAKLKKPFQKSVKPITLAGYRQTCNVGKIIGTGYVKLEGQRPELVQYCPVQIKTKDQISIKPHYTNAGGFYSEVRWFEGHPLKGDSGGPFICKDTGYSFQYGIISANIIWNKTGVVVSIYERVEHYISFIRQNVPFDYLHEKLHRVKKKHTNNTKHLEQENEIMQCNKFSKMKFLPYLITIINLLMDYVSGSPDRIAGGKPIEKGEYEFFVQLIIVEKAIEGPTGKYNYSGGGCGGSLIHPIWVLTAGHCFKRVRMIPPHMFAERWVLAYIGTERVVSSIFAGGFISQQVEMVQLHPKYSYRKISENRTDIQNDVAIAKLKEPFEISVDTITLPIDSYTRPCKLGIIIGAGVVNFEKENPKLVQYSPMRIKTKDQLSIQVNTGNRQVFYSEVGWFEGHPLQGDSGGPFICYDIGSGYPFQYGIISGDIISYASRVVVSVYERVEYYMSFIRQYVPLDYPHKKLHRVKKKHQNDTKHPEQEVKSGSVQIRSSFISICVNVILYLMRNFQNLSTVRM</sequence>
<evidence type="ECO:0000259" key="3">
    <source>
        <dbReference type="PROSITE" id="PS50240"/>
    </source>
</evidence>
<dbReference type="Pfam" id="PF00089">
    <property type="entry name" value="Trypsin"/>
    <property type="match status" value="2"/>
</dbReference>
<organism evidence="4 5">
    <name type="scientific">Ignelater luminosus</name>
    <name type="common">Cucubano</name>
    <name type="synonym">Pyrophorus luminosus</name>
    <dbReference type="NCBI Taxonomy" id="2038154"/>
    <lineage>
        <taxon>Eukaryota</taxon>
        <taxon>Metazoa</taxon>
        <taxon>Ecdysozoa</taxon>
        <taxon>Arthropoda</taxon>
        <taxon>Hexapoda</taxon>
        <taxon>Insecta</taxon>
        <taxon>Pterygota</taxon>
        <taxon>Neoptera</taxon>
        <taxon>Endopterygota</taxon>
        <taxon>Coleoptera</taxon>
        <taxon>Polyphaga</taxon>
        <taxon>Elateriformia</taxon>
        <taxon>Elateroidea</taxon>
        <taxon>Elateridae</taxon>
        <taxon>Agrypninae</taxon>
        <taxon>Pyrophorini</taxon>
        <taxon>Ignelater</taxon>
    </lineage>
</organism>
<dbReference type="GO" id="GO:0004252">
    <property type="term" value="F:serine-type endopeptidase activity"/>
    <property type="evidence" value="ECO:0007669"/>
    <property type="project" value="InterPro"/>
</dbReference>
<dbReference type="InterPro" id="IPR043504">
    <property type="entry name" value="Peptidase_S1_PA_chymotrypsin"/>
</dbReference>
<feature type="signal peptide" evidence="2">
    <location>
        <begin position="1"/>
        <end position="20"/>
    </location>
</feature>
<evidence type="ECO:0000256" key="2">
    <source>
        <dbReference type="SAM" id="SignalP"/>
    </source>
</evidence>
<dbReference type="PRINTS" id="PR00722">
    <property type="entry name" value="CHYMOTRYPSIN"/>
</dbReference>